<evidence type="ECO:0000313" key="2">
    <source>
        <dbReference type="Proteomes" id="UP000648352"/>
    </source>
</evidence>
<evidence type="ECO:0000313" key="1">
    <source>
        <dbReference type="EMBL" id="MBD7958137.1"/>
    </source>
</evidence>
<gene>
    <name evidence="1" type="ORF">H9651_10850</name>
</gene>
<dbReference type="PROSITE" id="PS51257">
    <property type="entry name" value="PROKAR_LIPOPROTEIN"/>
    <property type="match status" value="1"/>
</dbReference>
<accession>A0ABR8S3T5</accession>
<protein>
    <recommendedName>
        <fullName evidence="3">Lipoprotein</fullName>
    </recommendedName>
</protein>
<dbReference type="RefSeq" id="WP_191719345.1">
    <property type="nucleotide sequence ID" value="NZ_JACSQP010000006.1"/>
</dbReference>
<proteinExistence type="predicted"/>
<evidence type="ECO:0008006" key="3">
    <source>
        <dbReference type="Google" id="ProtNLM"/>
    </source>
</evidence>
<dbReference type="EMBL" id="JACSQP010000006">
    <property type="protein sequence ID" value="MBD7958137.1"/>
    <property type="molecule type" value="Genomic_DNA"/>
</dbReference>
<name>A0ABR8S3T5_9MICO</name>
<dbReference type="Proteomes" id="UP000648352">
    <property type="component" value="Unassembled WGS sequence"/>
</dbReference>
<keyword evidence="2" id="KW-1185">Reference proteome</keyword>
<comment type="caution">
    <text evidence="1">The sequence shown here is derived from an EMBL/GenBank/DDBJ whole genome shotgun (WGS) entry which is preliminary data.</text>
</comment>
<sequence>MSTDRHRPLVSVAALATAVVILTGCGPQEADVTPDEARETLTGIIHDTAELLGTPGWEESSAPGVQTCDGGNGIKWDYLYTAPRGDVDPMADVEKIAAHWETLGMTVRVNTEHDPVVFATGGPLQGLSFDTGPAKYGIGGTSACVPGNADQIRDEEYVG</sequence>
<reference evidence="1 2" key="1">
    <citation type="submission" date="2020-08" db="EMBL/GenBank/DDBJ databases">
        <title>A Genomic Blueprint of the Chicken Gut Microbiome.</title>
        <authorList>
            <person name="Gilroy R."/>
            <person name="Ravi A."/>
            <person name="Getino M."/>
            <person name="Pursley I."/>
            <person name="Horton D.L."/>
            <person name="Alikhan N.-F."/>
            <person name="Baker D."/>
            <person name="Gharbi K."/>
            <person name="Hall N."/>
            <person name="Watson M."/>
            <person name="Adriaenssens E.M."/>
            <person name="Foster-Nyarko E."/>
            <person name="Jarju S."/>
            <person name="Secka A."/>
            <person name="Antonio M."/>
            <person name="Oren A."/>
            <person name="Chaudhuri R."/>
            <person name="La Ragione R.M."/>
            <person name="Hildebrand F."/>
            <person name="Pallen M.J."/>
        </authorList>
    </citation>
    <scope>NUCLEOTIDE SEQUENCE [LARGE SCALE GENOMIC DNA]</scope>
    <source>
        <strain evidence="1 2">Sa4CUA7</strain>
    </source>
</reference>
<organism evidence="1 2">
    <name type="scientific">Microbacterium pullorum</name>
    <dbReference type="NCBI Taxonomy" id="2762236"/>
    <lineage>
        <taxon>Bacteria</taxon>
        <taxon>Bacillati</taxon>
        <taxon>Actinomycetota</taxon>
        <taxon>Actinomycetes</taxon>
        <taxon>Micrococcales</taxon>
        <taxon>Microbacteriaceae</taxon>
        <taxon>Microbacterium</taxon>
    </lineage>
</organism>